<gene>
    <name evidence="1" type="ORF">OCTVUL_1B017522</name>
</gene>
<evidence type="ECO:0000313" key="2">
    <source>
        <dbReference type="Proteomes" id="UP001162480"/>
    </source>
</evidence>
<dbReference type="Proteomes" id="UP001162480">
    <property type="component" value="Chromosome 1"/>
</dbReference>
<reference evidence="1" key="1">
    <citation type="submission" date="2023-08" db="EMBL/GenBank/DDBJ databases">
        <authorList>
            <person name="Alioto T."/>
            <person name="Alioto T."/>
            <person name="Gomez Garrido J."/>
        </authorList>
    </citation>
    <scope>NUCLEOTIDE SEQUENCE</scope>
</reference>
<sequence length="83" mass="9632">MQSAIKSEFLDSAAVVICEQLDIDMEMRNLKVMCNIQKQDFDRFYTKRICHCGDLISRGDYGVMDKICTNIWKNSKPHVTIEV</sequence>
<accession>A0AA36EVM6</accession>
<keyword evidence="2" id="KW-1185">Reference proteome</keyword>
<evidence type="ECO:0000313" key="1">
    <source>
        <dbReference type="EMBL" id="CAI9714964.1"/>
    </source>
</evidence>
<name>A0AA36EVM6_OCTVU</name>
<dbReference type="AlphaFoldDB" id="A0AA36EVM6"/>
<protein>
    <submittedName>
        <fullName evidence="1">Uncharacterized protein</fullName>
    </submittedName>
</protein>
<organism evidence="1 2">
    <name type="scientific">Octopus vulgaris</name>
    <name type="common">Common octopus</name>
    <dbReference type="NCBI Taxonomy" id="6645"/>
    <lineage>
        <taxon>Eukaryota</taxon>
        <taxon>Metazoa</taxon>
        <taxon>Spiralia</taxon>
        <taxon>Lophotrochozoa</taxon>
        <taxon>Mollusca</taxon>
        <taxon>Cephalopoda</taxon>
        <taxon>Coleoidea</taxon>
        <taxon>Octopodiformes</taxon>
        <taxon>Octopoda</taxon>
        <taxon>Incirrata</taxon>
        <taxon>Octopodidae</taxon>
        <taxon>Octopus</taxon>
    </lineage>
</organism>
<dbReference type="EMBL" id="OX597814">
    <property type="protein sequence ID" value="CAI9714964.1"/>
    <property type="molecule type" value="Genomic_DNA"/>
</dbReference>
<proteinExistence type="predicted"/>